<reference evidence="1 2" key="1">
    <citation type="submission" date="2017-08" db="EMBL/GenBank/DDBJ databases">
        <title>Mesorhizobium wenxinae sp. nov., a novel rhizobial species isolated from root nodules of chickpea (Cicer arietinum L.).</title>
        <authorList>
            <person name="Zhang J."/>
        </authorList>
    </citation>
    <scope>NUCLEOTIDE SEQUENCE [LARGE SCALE GENOMIC DNA]</scope>
    <source>
        <strain evidence="1 2">SDW018</strain>
    </source>
</reference>
<name>A0A271LYL9_9HYPH</name>
<accession>A0A271LYL9</accession>
<sequence>MRPASGYRRIGQEKFGFVVERGKSYLLDALVMLIDWAPIDGALGMISSATKGEPAWRPLLLLPERPWSGIG</sequence>
<protein>
    <submittedName>
        <fullName evidence="1">Uncharacterized protein</fullName>
    </submittedName>
</protein>
<dbReference type="Proteomes" id="UP000216442">
    <property type="component" value="Unassembled WGS sequence"/>
</dbReference>
<comment type="caution">
    <text evidence="1">The sequence shown here is derived from an EMBL/GenBank/DDBJ whole genome shotgun (WGS) entry which is preliminary data.</text>
</comment>
<evidence type="ECO:0000313" key="2">
    <source>
        <dbReference type="Proteomes" id="UP000216442"/>
    </source>
</evidence>
<gene>
    <name evidence="1" type="ORF">CIT26_00285</name>
</gene>
<organism evidence="1 2">
    <name type="scientific">Mesorhizobium temperatum</name>
    <dbReference type="NCBI Taxonomy" id="241416"/>
    <lineage>
        <taxon>Bacteria</taxon>
        <taxon>Pseudomonadati</taxon>
        <taxon>Pseudomonadota</taxon>
        <taxon>Alphaproteobacteria</taxon>
        <taxon>Hyphomicrobiales</taxon>
        <taxon>Phyllobacteriaceae</taxon>
        <taxon>Mesorhizobium</taxon>
    </lineage>
</organism>
<dbReference type="EMBL" id="NPKJ01000003">
    <property type="protein sequence ID" value="PAQ12480.1"/>
    <property type="molecule type" value="Genomic_DNA"/>
</dbReference>
<proteinExistence type="predicted"/>
<dbReference type="AlphaFoldDB" id="A0A271LYL9"/>
<keyword evidence="2" id="KW-1185">Reference proteome</keyword>
<evidence type="ECO:0000313" key="1">
    <source>
        <dbReference type="EMBL" id="PAQ12480.1"/>
    </source>
</evidence>